<dbReference type="EMBL" id="NNAY01004661">
    <property type="protein sequence ID" value="OXU17589.1"/>
    <property type="molecule type" value="Genomic_DNA"/>
</dbReference>
<feature type="compositionally biased region" description="Polar residues" evidence="1">
    <location>
        <begin position="66"/>
        <end position="85"/>
    </location>
</feature>
<protein>
    <submittedName>
        <fullName evidence="2">Uncharacterized protein</fullName>
    </submittedName>
</protein>
<dbReference type="AlphaFoldDB" id="A0A232EGV4"/>
<gene>
    <name evidence="2" type="ORF">TSAR_016051</name>
</gene>
<accession>A0A232EGV4</accession>
<evidence type="ECO:0000256" key="1">
    <source>
        <dbReference type="SAM" id="MobiDB-lite"/>
    </source>
</evidence>
<evidence type="ECO:0000313" key="2">
    <source>
        <dbReference type="EMBL" id="OXU17589.1"/>
    </source>
</evidence>
<organism evidence="2 3">
    <name type="scientific">Trichomalopsis sarcophagae</name>
    <dbReference type="NCBI Taxonomy" id="543379"/>
    <lineage>
        <taxon>Eukaryota</taxon>
        <taxon>Metazoa</taxon>
        <taxon>Ecdysozoa</taxon>
        <taxon>Arthropoda</taxon>
        <taxon>Hexapoda</taxon>
        <taxon>Insecta</taxon>
        <taxon>Pterygota</taxon>
        <taxon>Neoptera</taxon>
        <taxon>Endopterygota</taxon>
        <taxon>Hymenoptera</taxon>
        <taxon>Apocrita</taxon>
        <taxon>Proctotrupomorpha</taxon>
        <taxon>Chalcidoidea</taxon>
        <taxon>Pteromalidae</taxon>
        <taxon>Pteromalinae</taxon>
        <taxon>Trichomalopsis</taxon>
    </lineage>
</organism>
<reference evidence="2 3" key="1">
    <citation type="journal article" date="2017" name="Curr. Biol.">
        <title>The Evolution of Venom by Co-option of Single-Copy Genes.</title>
        <authorList>
            <person name="Martinson E.O."/>
            <person name="Mrinalini"/>
            <person name="Kelkar Y.D."/>
            <person name="Chang C.H."/>
            <person name="Werren J.H."/>
        </authorList>
    </citation>
    <scope>NUCLEOTIDE SEQUENCE [LARGE SCALE GENOMIC DNA]</scope>
    <source>
        <strain evidence="2 3">Alberta</strain>
        <tissue evidence="2">Whole body</tissue>
    </source>
</reference>
<keyword evidence="3" id="KW-1185">Reference proteome</keyword>
<evidence type="ECO:0000313" key="3">
    <source>
        <dbReference type="Proteomes" id="UP000215335"/>
    </source>
</evidence>
<proteinExistence type="predicted"/>
<comment type="caution">
    <text evidence="2">The sequence shown here is derived from an EMBL/GenBank/DDBJ whole genome shotgun (WGS) entry which is preliminary data.</text>
</comment>
<name>A0A232EGV4_9HYME</name>
<sequence length="163" mass="17967">MASFENSLIDQVCDMTDAQYDPEELDAILYELQSRTATEPATATITTSDMPAYFDPDMIRCEEEVQTSPSNNASEVTDSESSAFGNDPTSALLSNVWAEHIADNLLQEFCEVPAESEPMDVSSPAKECQFLEPFKKLELVQILQRTINRSVACINTGGEGENQ</sequence>
<feature type="region of interest" description="Disordered" evidence="1">
    <location>
        <begin position="64"/>
        <end position="85"/>
    </location>
</feature>
<dbReference type="Proteomes" id="UP000215335">
    <property type="component" value="Unassembled WGS sequence"/>
</dbReference>